<reference evidence="3 4" key="1">
    <citation type="journal article" date="2018" name="J. Microbiol.">
        <title>Baekduia soli gen. nov., sp. nov., a novel bacterium isolated from the soil of Baekdu Mountain and proposal of a novel family name, Baekduiaceae fam. nov.</title>
        <authorList>
            <person name="An D.S."/>
            <person name="Siddiqi M.Z."/>
            <person name="Kim K.H."/>
            <person name="Yu H.S."/>
            <person name="Im W.T."/>
        </authorList>
    </citation>
    <scope>NUCLEOTIDE SEQUENCE [LARGE SCALE GENOMIC DNA]</scope>
    <source>
        <strain evidence="3 4">BR7-21</strain>
    </source>
</reference>
<dbReference type="Pfam" id="PF14016">
    <property type="entry name" value="DUF4232"/>
    <property type="match status" value="1"/>
</dbReference>
<feature type="signal peptide" evidence="1">
    <location>
        <begin position="1"/>
        <end position="31"/>
    </location>
</feature>
<gene>
    <name evidence="3" type="ORF">FSW04_12560</name>
</gene>
<protein>
    <submittedName>
        <fullName evidence="3">DUF4232 domain-containing protein</fullName>
    </submittedName>
</protein>
<evidence type="ECO:0000259" key="2">
    <source>
        <dbReference type="Pfam" id="PF14016"/>
    </source>
</evidence>
<keyword evidence="4" id="KW-1185">Reference proteome</keyword>
<dbReference type="InterPro" id="IPR025326">
    <property type="entry name" value="DUF4232"/>
</dbReference>
<dbReference type="EMBL" id="CP042430">
    <property type="protein sequence ID" value="QEC48315.1"/>
    <property type="molecule type" value="Genomic_DNA"/>
</dbReference>
<name>A0A5B8U5Z9_9ACTN</name>
<accession>A0A5B8U5Z9</accession>
<dbReference type="AlphaFoldDB" id="A0A5B8U5Z9"/>
<feature type="domain" description="DUF4232" evidence="2">
    <location>
        <begin position="52"/>
        <end position="187"/>
    </location>
</feature>
<organism evidence="3 4">
    <name type="scientific">Baekduia soli</name>
    <dbReference type="NCBI Taxonomy" id="496014"/>
    <lineage>
        <taxon>Bacteria</taxon>
        <taxon>Bacillati</taxon>
        <taxon>Actinomycetota</taxon>
        <taxon>Thermoleophilia</taxon>
        <taxon>Solirubrobacterales</taxon>
        <taxon>Baekduiaceae</taxon>
        <taxon>Baekduia</taxon>
    </lineage>
</organism>
<feature type="chain" id="PRO_5023105065" evidence="1">
    <location>
        <begin position="32"/>
        <end position="194"/>
    </location>
</feature>
<dbReference type="KEGG" id="bsol:FSW04_12560"/>
<dbReference type="Proteomes" id="UP000321805">
    <property type="component" value="Chromosome"/>
</dbReference>
<evidence type="ECO:0000313" key="4">
    <source>
        <dbReference type="Proteomes" id="UP000321805"/>
    </source>
</evidence>
<evidence type="ECO:0000313" key="3">
    <source>
        <dbReference type="EMBL" id="QEC48315.1"/>
    </source>
</evidence>
<keyword evidence="1" id="KW-0732">Signal</keyword>
<dbReference type="OrthoDB" id="3268346at2"/>
<sequence>MAAIREPVGMRLPHALLPAVAALVAAVPATAGQGPAARAARAARAPAPAPRCRTAELAVALVRSPGGGAAGSVYQELAFTNRGRGTCALIGHPGVSFVAGGDGHRVGAAARRVAPPRPARVVLARRARAIATLRIARTADFPPSDCRPRRVRGLRVYPPGATAAAFVRRPGTACSSRADAQLSVTAVRAGRPPG</sequence>
<proteinExistence type="predicted"/>
<evidence type="ECO:0000256" key="1">
    <source>
        <dbReference type="SAM" id="SignalP"/>
    </source>
</evidence>